<dbReference type="EMBL" id="AEPW01000068">
    <property type="protein sequence ID" value="EFU76494.1"/>
    <property type="molecule type" value="Genomic_DNA"/>
</dbReference>
<name>E6LNT9_9FIRM</name>
<comment type="caution">
    <text evidence="1">The sequence shown here is derived from an EMBL/GenBank/DDBJ whole genome shotgun (WGS) entry which is preliminary data.</text>
</comment>
<dbReference type="HOGENOM" id="CLU_1413598_0_0_9"/>
<dbReference type="AlphaFoldDB" id="E6LNT9"/>
<proteinExistence type="predicted"/>
<evidence type="ECO:0000313" key="1">
    <source>
        <dbReference type="EMBL" id="EFU76494.1"/>
    </source>
</evidence>
<dbReference type="RefSeq" id="WP_008751389.1">
    <property type="nucleotide sequence ID" value="NZ_GL622296.1"/>
</dbReference>
<sequence>MTVIKDVKIALERLCTAVDTNNLSELRDMVANCKKIKEKGSTGNHVIDFIFDEIYDRFCEYLDQDENNIALYVEFAYWHIEKNRYIAAAITMIETMIKLCSNEDSGNTDTIRAKLRSNAAIKRYSGEHEDFIKYYNELRLLRNKLCHAGDWNREVDLKKLKKCIENFFELYKKKYFNKNDMQNDLRMTVNRF</sequence>
<dbReference type="Proteomes" id="UP000003434">
    <property type="component" value="Unassembled WGS sequence"/>
</dbReference>
<accession>E6LNT9</accession>
<reference evidence="1 2" key="1">
    <citation type="submission" date="2010-12" db="EMBL/GenBank/DDBJ databases">
        <authorList>
            <person name="Muzny D."/>
            <person name="Qin X."/>
            <person name="Deng J."/>
            <person name="Jiang H."/>
            <person name="Liu Y."/>
            <person name="Qu J."/>
            <person name="Song X.-Z."/>
            <person name="Zhang L."/>
            <person name="Thornton R."/>
            <person name="Coyle M."/>
            <person name="Francisco L."/>
            <person name="Jackson L."/>
            <person name="Javaid M."/>
            <person name="Korchina V."/>
            <person name="Kovar C."/>
            <person name="Mata R."/>
            <person name="Mathew T."/>
            <person name="Ngo R."/>
            <person name="Nguyen L."/>
            <person name="Nguyen N."/>
            <person name="Okwuonu G."/>
            <person name="Ongeri F."/>
            <person name="Pham C."/>
            <person name="Simmons D."/>
            <person name="Wilczek-Boney K."/>
            <person name="Hale W."/>
            <person name="Jakkamsetti A."/>
            <person name="Pham P."/>
            <person name="Ruth R."/>
            <person name="San Lucas F."/>
            <person name="Warren J."/>
            <person name="Zhang J."/>
            <person name="Zhao Z."/>
            <person name="Zhou C."/>
            <person name="Zhu D."/>
            <person name="Lee S."/>
            <person name="Bess C."/>
            <person name="Blankenburg K."/>
            <person name="Forbes L."/>
            <person name="Fu Q."/>
            <person name="Gubbala S."/>
            <person name="Hirani K."/>
            <person name="Jayaseelan J.C."/>
            <person name="Lara F."/>
            <person name="Munidasa M."/>
            <person name="Palculict T."/>
            <person name="Patil S."/>
            <person name="Pu L.-L."/>
            <person name="Saada N."/>
            <person name="Tang L."/>
            <person name="Weissenberger G."/>
            <person name="Zhu Y."/>
            <person name="Hemphill L."/>
            <person name="Shang Y."/>
            <person name="Youmans B."/>
            <person name="Ayvaz T."/>
            <person name="Ross M."/>
            <person name="Santibanez J."/>
            <person name="Aqrawi P."/>
            <person name="Gross S."/>
            <person name="Joshi V."/>
            <person name="Fowler G."/>
            <person name="Nazareth L."/>
            <person name="Reid J."/>
            <person name="Worley K."/>
            <person name="Petrosino J."/>
            <person name="Highlander S."/>
            <person name="Gibbs R."/>
        </authorList>
    </citation>
    <scope>NUCLEOTIDE SEQUENCE [LARGE SCALE GENOMIC DNA]</scope>
    <source>
        <strain evidence="1 2">DSM 3986</strain>
    </source>
</reference>
<protein>
    <submittedName>
        <fullName evidence="1">Uncharacterized protein</fullName>
    </submittedName>
</protein>
<organism evidence="1 2">
    <name type="scientific">Lachnoanaerobaculum saburreum DSM 3986</name>
    <dbReference type="NCBI Taxonomy" id="887325"/>
    <lineage>
        <taxon>Bacteria</taxon>
        <taxon>Bacillati</taxon>
        <taxon>Bacillota</taxon>
        <taxon>Clostridia</taxon>
        <taxon>Lachnospirales</taxon>
        <taxon>Lachnospiraceae</taxon>
        <taxon>Lachnoanaerobaculum</taxon>
    </lineage>
</organism>
<evidence type="ECO:0000313" key="2">
    <source>
        <dbReference type="Proteomes" id="UP000003434"/>
    </source>
</evidence>
<gene>
    <name evidence="1" type="ORF">HMPREF0381_1624</name>
</gene>